<dbReference type="EMBL" id="CAJVPV010011794">
    <property type="protein sequence ID" value="CAG8664506.1"/>
    <property type="molecule type" value="Genomic_DNA"/>
</dbReference>
<protein>
    <submittedName>
        <fullName evidence="2">18526_t:CDS:1</fullName>
    </submittedName>
</protein>
<organism evidence="2 3">
    <name type="scientific">Acaulospora morrowiae</name>
    <dbReference type="NCBI Taxonomy" id="94023"/>
    <lineage>
        <taxon>Eukaryota</taxon>
        <taxon>Fungi</taxon>
        <taxon>Fungi incertae sedis</taxon>
        <taxon>Mucoromycota</taxon>
        <taxon>Glomeromycotina</taxon>
        <taxon>Glomeromycetes</taxon>
        <taxon>Diversisporales</taxon>
        <taxon>Acaulosporaceae</taxon>
        <taxon>Acaulospora</taxon>
    </lineage>
</organism>
<dbReference type="Proteomes" id="UP000789342">
    <property type="component" value="Unassembled WGS sequence"/>
</dbReference>
<proteinExistence type="predicted"/>
<evidence type="ECO:0000313" key="3">
    <source>
        <dbReference type="Proteomes" id="UP000789342"/>
    </source>
</evidence>
<name>A0A9N9E512_9GLOM</name>
<feature type="region of interest" description="Disordered" evidence="1">
    <location>
        <begin position="1"/>
        <end position="24"/>
    </location>
</feature>
<feature type="non-terminal residue" evidence="2">
    <location>
        <position position="1"/>
    </location>
</feature>
<feature type="compositionally biased region" description="Basic and acidic residues" evidence="1">
    <location>
        <begin position="8"/>
        <end position="23"/>
    </location>
</feature>
<gene>
    <name evidence="2" type="ORF">AMORRO_LOCUS10552</name>
</gene>
<dbReference type="AlphaFoldDB" id="A0A9N9E512"/>
<evidence type="ECO:0000256" key="1">
    <source>
        <dbReference type="SAM" id="MobiDB-lite"/>
    </source>
</evidence>
<comment type="caution">
    <text evidence="2">The sequence shown here is derived from an EMBL/GenBank/DDBJ whole genome shotgun (WGS) entry which is preliminary data.</text>
</comment>
<sequence length="53" mass="6278">VESGTDGQKTEGGSEKDDRKEEVTFEDESEYLEKMIKKILKASWKVWRKMIRQ</sequence>
<accession>A0A9N9E512</accession>
<evidence type="ECO:0000313" key="2">
    <source>
        <dbReference type="EMBL" id="CAG8664506.1"/>
    </source>
</evidence>
<keyword evidence="3" id="KW-1185">Reference proteome</keyword>
<reference evidence="2" key="1">
    <citation type="submission" date="2021-06" db="EMBL/GenBank/DDBJ databases">
        <authorList>
            <person name="Kallberg Y."/>
            <person name="Tangrot J."/>
            <person name="Rosling A."/>
        </authorList>
    </citation>
    <scope>NUCLEOTIDE SEQUENCE</scope>
    <source>
        <strain evidence="2">CL551</strain>
    </source>
</reference>